<name>A0A2M6WKQ0_9BACT</name>
<dbReference type="InterPro" id="IPR036188">
    <property type="entry name" value="FAD/NAD-bd_sf"/>
</dbReference>
<dbReference type="AlphaFoldDB" id="A0A2M6WKQ0"/>
<proteinExistence type="inferred from homology"/>
<keyword evidence="4" id="KW-0274">FAD</keyword>
<dbReference type="SUPFAM" id="SSF51905">
    <property type="entry name" value="FAD/NAD(P)-binding domain"/>
    <property type="match status" value="1"/>
</dbReference>
<dbReference type="PRINTS" id="PR00368">
    <property type="entry name" value="FADPNR"/>
</dbReference>
<evidence type="ECO:0000313" key="7">
    <source>
        <dbReference type="EMBL" id="PIT93336.1"/>
    </source>
</evidence>
<evidence type="ECO:0000256" key="3">
    <source>
        <dbReference type="ARBA" id="ARBA00022630"/>
    </source>
</evidence>
<comment type="caution">
    <text evidence="7">The sequence shown here is derived from an EMBL/GenBank/DDBJ whole genome shotgun (WGS) entry which is preliminary data.</text>
</comment>
<keyword evidence="5" id="KW-0560">Oxidoreductase</keyword>
<protein>
    <recommendedName>
        <fullName evidence="6">FAD/NAD(P)-binding domain-containing protein</fullName>
    </recommendedName>
</protein>
<dbReference type="InterPro" id="IPR023753">
    <property type="entry name" value="FAD/NAD-binding_dom"/>
</dbReference>
<dbReference type="PANTHER" id="PTHR42913">
    <property type="entry name" value="APOPTOSIS-INDUCING FACTOR 1"/>
    <property type="match status" value="1"/>
</dbReference>
<dbReference type="GO" id="GO:0003955">
    <property type="term" value="F:NAD(P)H dehydrogenase (quinone) activity"/>
    <property type="evidence" value="ECO:0007669"/>
    <property type="project" value="TreeGrafter"/>
</dbReference>
<dbReference type="Gene3D" id="3.50.50.100">
    <property type="match status" value="1"/>
</dbReference>
<evidence type="ECO:0000256" key="4">
    <source>
        <dbReference type="ARBA" id="ARBA00022827"/>
    </source>
</evidence>
<gene>
    <name evidence="7" type="ORF">COU06_00465</name>
</gene>
<comment type="cofactor">
    <cofactor evidence="1">
        <name>FAD</name>
        <dbReference type="ChEBI" id="CHEBI:57692"/>
    </cofactor>
</comment>
<evidence type="ECO:0000256" key="2">
    <source>
        <dbReference type="ARBA" id="ARBA00005272"/>
    </source>
</evidence>
<dbReference type="Pfam" id="PF07992">
    <property type="entry name" value="Pyr_redox_2"/>
    <property type="match status" value="1"/>
</dbReference>
<dbReference type="EMBL" id="PFAY01000003">
    <property type="protein sequence ID" value="PIT93336.1"/>
    <property type="molecule type" value="Genomic_DNA"/>
</dbReference>
<keyword evidence="3" id="KW-0285">Flavoprotein</keyword>
<feature type="domain" description="FAD/NAD(P)-binding" evidence="6">
    <location>
        <begin position="4"/>
        <end position="315"/>
    </location>
</feature>
<dbReference type="GO" id="GO:0019646">
    <property type="term" value="P:aerobic electron transport chain"/>
    <property type="evidence" value="ECO:0007669"/>
    <property type="project" value="TreeGrafter"/>
</dbReference>
<comment type="similarity">
    <text evidence="2">Belongs to the NADH dehydrogenase family.</text>
</comment>
<reference evidence="8" key="1">
    <citation type="submission" date="2017-09" db="EMBL/GenBank/DDBJ databases">
        <title>Depth-based differentiation of microbial function through sediment-hosted aquifers and enrichment of novel symbionts in the deep terrestrial subsurface.</title>
        <authorList>
            <person name="Probst A.J."/>
            <person name="Ladd B."/>
            <person name="Jarett J.K."/>
            <person name="Geller-Mcgrath D.E."/>
            <person name="Sieber C.M.K."/>
            <person name="Emerson J.B."/>
            <person name="Anantharaman K."/>
            <person name="Thomas B.C."/>
            <person name="Malmstrom R."/>
            <person name="Stieglmeier M."/>
            <person name="Klingl A."/>
            <person name="Woyke T."/>
            <person name="Ryan C.M."/>
            <person name="Banfield J.F."/>
        </authorList>
    </citation>
    <scope>NUCLEOTIDE SEQUENCE [LARGE SCALE GENOMIC DNA]</scope>
</reference>
<evidence type="ECO:0000256" key="5">
    <source>
        <dbReference type="ARBA" id="ARBA00023002"/>
    </source>
</evidence>
<sequence>MKKTILIIGSGFAGLRSAKTLSRRLKRFGFSDRYRILLVDKHAYHTYTPTLYEAATTSEEIADNMGLKDIVTFPVIESLKGSGVEFFRERIEKIDLKEKQVYTDAKMIIHYDFLVLALGAEVNYYDIAGLRENSLSLKEFSDALRIRYEIISAITDEKIHDYKIVIGGAGPTGIELALEMKLWLSNLPCLRRSGCAVTVTLIQSSERVLPGFSKRVGKRVLKIIQKKNIHLLTSHAITSVDKEKVYLDDGESVDYDVLIWTGGVKPNSLMSNLPEVNSYMQIYDNTAYGVGDGIRFLDESKKPAPKMARAAIEQGMVAALNIFEAIKVNEGYSLKEKFKAYKPWRYPYIIPVGGKRAYAVFGPIMISGVFGWLVKGLVELEYIISILPVYKAIRVWLKGFWIFMRNNKIKV</sequence>
<accession>A0A2M6WKQ0</accession>
<evidence type="ECO:0000313" key="8">
    <source>
        <dbReference type="Proteomes" id="UP000229112"/>
    </source>
</evidence>
<dbReference type="PANTHER" id="PTHR42913:SF3">
    <property type="entry name" value="64 KDA MITOCHONDRIAL NADH DEHYDROGENASE (EUROFUNG)"/>
    <property type="match status" value="1"/>
</dbReference>
<dbReference type="InterPro" id="IPR051169">
    <property type="entry name" value="NADH-Q_oxidoreductase"/>
</dbReference>
<organism evidence="7 8">
    <name type="scientific">Candidatus Harrisonbacteria bacterium CG10_big_fil_rev_8_21_14_0_10_38_8</name>
    <dbReference type="NCBI Taxonomy" id="1974582"/>
    <lineage>
        <taxon>Bacteria</taxon>
        <taxon>Candidatus Harrisoniibacteriota</taxon>
    </lineage>
</organism>
<evidence type="ECO:0000256" key="1">
    <source>
        <dbReference type="ARBA" id="ARBA00001974"/>
    </source>
</evidence>
<evidence type="ECO:0000259" key="6">
    <source>
        <dbReference type="Pfam" id="PF07992"/>
    </source>
</evidence>
<dbReference type="Proteomes" id="UP000229112">
    <property type="component" value="Unassembled WGS sequence"/>
</dbReference>